<protein>
    <submittedName>
        <fullName evidence="1">Uncharacterized protein</fullName>
    </submittedName>
</protein>
<sequence>MENDENEEYFTYTRFHHLPKTTKPSCNFRIHSQLNISVTKALQQKEEARKSRKKDEGNCNIVFEGHTEKGEKVSIPYEKTNNRGSFLKGDDLKAAASIFEVVLLTEEFTVCCWSNGSRVMRIS</sequence>
<keyword evidence="2" id="KW-1185">Reference proteome</keyword>
<accession>A0A4Y2QPL3</accession>
<evidence type="ECO:0000313" key="1">
    <source>
        <dbReference type="EMBL" id="GBN65226.1"/>
    </source>
</evidence>
<gene>
    <name evidence="1" type="ORF">AVEN_145653_1</name>
</gene>
<dbReference type="Proteomes" id="UP000499080">
    <property type="component" value="Unassembled WGS sequence"/>
</dbReference>
<name>A0A4Y2QPL3_ARAVE</name>
<evidence type="ECO:0000313" key="2">
    <source>
        <dbReference type="Proteomes" id="UP000499080"/>
    </source>
</evidence>
<dbReference type="EMBL" id="BGPR01014440">
    <property type="protein sequence ID" value="GBN65226.1"/>
    <property type="molecule type" value="Genomic_DNA"/>
</dbReference>
<reference evidence="1 2" key="1">
    <citation type="journal article" date="2019" name="Sci. Rep.">
        <title>Orb-weaving spider Araneus ventricosus genome elucidates the spidroin gene catalogue.</title>
        <authorList>
            <person name="Kono N."/>
            <person name="Nakamura H."/>
            <person name="Ohtoshi R."/>
            <person name="Moran D.A.P."/>
            <person name="Shinohara A."/>
            <person name="Yoshida Y."/>
            <person name="Fujiwara M."/>
            <person name="Mori M."/>
            <person name="Tomita M."/>
            <person name="Arakawa K."/>
        </authorList>
    </citation>
    <scope>NUCLEOTIDE SEQUENCE [LARGE SCALE GENOMIC DNA]</scope>
</reference>
<dbReference type="AlphaFoldDB" id="A0A4Y2QPL3"/>
<proteinExistence type="predicted"/>
<organism evidence="1 2">
    <name type="scientific">Araneus ventricosus</name>
    <name type="common">Orbweaver spider</name>
    <name type="synonym">Epeira ventricosa</name>
    <dbReference type="NCBI Taxonomy" id="182803"/>
    <lineage>
        <taxon>Eukaryota</taxon>
        <taxon>Metazoa</taxon>
        <taxon>Ecdysozoa</taxon>
        <taxon>Arthropoda</taxon>
        <taxon>Chelicerata</taxon>
        <taxon>Arachnida</taxon>
        <taxon>Araneae</taxon>
        <taxon>Araneomorphae</taxon>
        <taxon>Entelegynae</taxon>
        <taxon>Araneoidea</taxon>
        <taxon>Araneidae</taxon>
        <taxon>Araneus</taxon>
    </lineage>
</organism>
<comment type="caution">
    <text evidence="1">The sequence shown here is derived from an EMBL/GenBank/DDBJ whole genome shotgun (WGS) entry which is preliminary data.</text>
</comment>